<dbReference type="InterPro" id="IPR037769">
    <property type="entry name" value="Abr/Bcr"/>
</dbReference>
<dbReference type="PROSITE" id="PS50010">
    <property type="entry name" value="DH_2"/>
    <property type="match status" value="1"/>
</dbReference>
<dbReference type="Gene3D" id="2.30.29.30">
    <property type="entry name" value="Pleckstrin-homology domain (PH domain)/Phosphotyrosine-binding domain (PTB)"/>
    <property type="match status" value="1"/>
</dbReference>
<reference evidence="11 12" key="1">
    <citation type="submission" date="2020-03" db="EMBL/GenBank/DDBJ databases">
        <title>Dissostichus mawsoni Genome sequencing and assembly.</title>
        <authorList>
            <person name="Park H."/>
        </authorList>
    </citation>
    <scope>NUCLEOTIDE SEQUENCE [LARGE SCALE GENOMIC DNA]</scope>
    <source>
        <strain evidence="11">DM0001</strain>
        <tissue evidence="11">Muscle</tissue>
    </source>
</reference>
<dbReference type="OrthoDB" id="2155291at2759"/>
<dbReference type="SMART" id="SM00325">
    <property type="entry name" value="RhoGEF"/>
    <property type="match status" value="1"/>
</dbReference>
<dbReference type="Gene3D" id="1.20.900.10">
    <property type="entry name" value="Dbl homology (DH) domain"/>
    <property type="match status" value="1"/>
</dbReference>
<dbReference type="Pfam" id="PF00621">
    <property type="entry name" value="RhoGEF"/>
    <property type="match status" value="1"/>
</dbReference>
<evidence type="ECO:0000256" key="2">
    <source>
        <dbReference type="ARBA" id="ARBA00004552"/>
    </source>
</evidence>
<keyword evidence="12" id="KW-1185">Reference proteome</keyword>
<dbReference type="Pfam" id="PF19057">
    <property type="entry name" value="PH_19"/>
    <property type="match status" value="1"/>
</dbReference>
<dbReference type="InterPro" id="IPR015123">
    <property type="entry name" value="Bcr-Abl_oncoprot_oligo"/>
</dbReference>
<evidence type="ECO:0000256" key="1">
    <source>
        <dbReference type="ARBA" id="ARBA00004489"/>
    </source>
</evidence>
<feature type="domain" description="DH" evidence="9">
    <location>
        <begin position="378"/>
        <end position="495"/>
    </location>
</feature>
<evidence type="ECO:0000256" key="4">
    <source>
        <dbReference type="ARBA" id="ARBA00022658"/>
    </source>
</evidence>
<dbReference type="InterPro" id="IPR000198">
    <property type="entry name" value="RhoGAP_dom"/>
</dbReference>
<dbReference type="EMBL" id="JAAKFY010000020">
    <property type="protein sequence ID" value="KAF3841316.1"/>
    <property type="molecule type" value="Genomic_DNA"/>
</dbReference>
<dbReference type="SMART" id="SM00324">
    <property type="entry name" value="RhoGAP"/>
    <property type="match status" value="1"/>
</dbReference>
<dbReference type="PROSITE" id="PS50003">
    <property type="entry name" value="PH_DOMAIN"/>
    <property type="match status" value="1"/>
</dbReference>
<comment type="caution">
    <text evidence="11">The sequence shown here is derived from an EMBL/GenBank/DDBJ whole genome shotgun (WGS) entry which is preliminary data.</text>
</comment>
<sequence>MWEQEEFAKHWRNEFPDGKVPTMDLKSVEDIESELEASKANLKRLQKALAEEKFKVIYLQTTVSRQKSNDPERFEGRDENFNAEKRSFSKTGDIRKPRQKEDEGDGQRTKVSESGGVRLHAAGSTPGVLSSFGRERARFSGKTGKPVPIPVPPRRFDFQRVDTAPPVLALPNDNDVGSDREYEDTELNENFVRNNLLAPKMGGRDNQRTSNARRPFRHSRDFDSADDGRLSPSFPQILCRPSRGSGCSTPDRRSDGYLSSDHEDSSSADFNYNTDGYEGDGAEDGKSQDGSETLPFIDESPTMSPQLCAPQGPDGEAVSPTPTESLLAGEEEEEVLCYLDRVLEEEEGEVFEYGDGELDHITPTHRQFKGDIEKGLEMKKLVLSGFLASEEIYINQLEALLLPMRPLKATATSSQPALTIQQVETIFYKIQDIFEIHKEFYDALLPNIQQWDEKVTVGHLFQKLASQLGVYKAFVDNYKVALETAEKCSQANLQFHHISEDALRISQNFLSSINEEIDPRRAAVTTPKGEARQLVKDGFLVEVSESSRKLRHVFLFTDLLLCAKMKKTSVGRHQQYECKWYIPLADLSFQTLDDSDSSPSIQVLPEHEIEEMKIKISVLKSEIQKEKKAPKGQSRVDRLRKKMNEQESWLLLHSPTIPFRVHNKHGKSYQFLLSSDYERSEWRESIQKLQKKDLQTCLLSPVELQVLTSSCFKLRTVHNIPVTSNKDDLYCTLEVDSYGYFVSKAKTRVFRDTMEPHWNEEFEIELEGSQFLRILCYENCYDKSLLNKDDNEIVDKIMGKGQVQEFEGFGMTEILVSDVNLNSVCERLEKHCCVDQNQHNLSSQPQTPVLKRPSNTGAKLWGRVRSKLLRQKLDPQTVQSKNWHMDVIEMNGFTSRDLSLKRTPSKKQSGVFGVKINVVTKRERSKVPYIVRQCIEEVEKRGIDEVGIYRISGVATDIQALKLVFDTTLSDPAAKENCMMHLLRSLPDPNLMTFLPLLDHLKRVAEKEPVNKMSLHNLATVFGPTLLRPSESEIAKAQHITSASDIWSHDVMAQVQVLLYYLQHPPISFAELKRNTLYYSTDGAIRRGERERLHTNPGPRRPVVLPQLSSQQAAHLDCTAPPPSPHTHTHTHTYPSLNPHLLPQS</sequence>
<dbReference type="SUPFAM" id="SSF50729">
    <property type="entry name" value="PH domain-like"/>
    <property type="match status" value="1"/>
</dbReference>
<protein>
    <recommendedName>
        <fullName evidence="13">Active breakpoint cluster region-related protein</fullName>
    </recommendedName>
</protein>
<dbReference type="Pfam" id="PF00620">
    <property type="entry name" value="RhoGAP"/>
    <property type="match status" value="2"/>
</dbReference>
<dbReference type="Pfam" id="PF09036">
    <property type="entry name" value="Bcr-Abl_Oligo"/>
    <property type="match status" value="1"/>
</dbReference>
<dbReference type="GO" id="GO:0016020">
    <property type="term" value="C:membrane"/>
    <property type="evidence" value="ECO:0007669"/>
    <property type="project" value="TreeGrafter"/>
</dbReference>
<dbReference type="InterPro" id="IPR036481">
    <property type="entry name" value="Bcr-Abl_oncoprot_oligo_sf"/>
</dbReference>
<feature type="compositionally biased region" description="Basic and acidic residues" evidence="6">
    <location>
        <begin position="67"/>
        <end position="111"/>
    </location>
</feature>
<dbReference type="SUPFAM" id="SSF69036">
    <property type="entry name" value="Bcr-Abl oncoprotein oligomerization domain"/>
    <property type="match status" value="1"/>
</dbReference>
<dbReference type="PROSITE" id="PS50004">
    <property type="entry name" value="C2"/>
    <property type="match status" value="1"/>
</dbReference>
<organism evidence="11 12">
    <name type="scientific">Dissostichus mawsoni</name>
    <name type="common">Antarctic cod</name>
    <dbReference type="NCBI Taxonomy" id="36200"/>
    <lineage>
        <taxon>Eukaryota</taxon>
        <taxon>Metazoa</taxon>
        <taxon>Chordata</taxon>
        <taxon>Craniata</taxon>
        <taxon>Vertebrata</taxon>
        <taxon>Euteleostomi</taxon>
        <taxon>Actinopterygii</taxon>
        <taxon>Neopterygii</taxon>
        <taxon>Teleostei</taxon>
        <taxon>Neoteleostei</taxon>
        <taxon>Acanthomorphata</taxon>
        <taxon>Eupercaria</taxon>
        <taxon>Perciformes</taxon>
        <taxon>Notothenioidei</taxon>
        <taxon>Nototheniidae</taxon>
        <taxon>Dissostichus</taxon>
    </lineage>
</organism>
<dbReference type="Gene3D" id="2.60.40.150">
    <property type="entry name" value="C2 domain"/>
    <property type="match status" value="1"/>
</dbReference>
<dbReference type="GO" id="GO:0004674">
    <property type="term" value="F:protein serine/threonine kinase activity"/>
    <property type="evidence" value="ECO:0007669"/>
    <property type="project" value="InterPro"/>
</dbReference>
<dbReference type="InterPro" id="IPR008936">
    <property type="entry name" value="Rho_GTPase_activation_prot"/>
</dbReference>
<dbReference type="SMART" id="SM00233">
    <property type="entry name" value="PH"/>
    <property type="match status" value="1"/>
</dbReference>
<feature type="region of interest" description="Disordered" evidence="6">
    <location>
        <begin position="61"/>
        <end position="330"/>
    </location>
</feature>
<dbReference type="GO" id="GO:0005085">
    <property type="term" value="F:guanyl-nucleotide exchange factor activity"/>
    <property type="evidence" value="ECO:0007669"/>
    <property type="project" value="UniProtKB-KW"/>
</dbReference>
<evidence type="ECO:0000313" key="12">
    <source>
        <dbReference type="Proteomes" id="UP000518266"/>
    </source>
</evidence>
<evidence type="ECO:0000259" key="10">
    <source>
        <dbReference type="PROSITE" id="PS50238"/>
    </source>
</evidence>
<feature type="domain" description="Rho-GAP" evidence="10">
    <location>
        <begin position="858"/>
        <end position="1069"/>
    </location>
</feature>
<evidence type="ECO:0008006" key="13">
    <source>
        <dbReference type="Google" id="ProtNLM"/>
    </source>
</evidence>
<dbReference type="SMART" id="SM00239">
    <property type="entry name" value="C2"/>
    <property type="match status" value="1"/>
</dbReference>
<dbReference type="SUPFAM" id="SSF49562">
    <property type="entry name" value="C2 domain (Calcium/lipid-binding domain, CaLB)"/>
    <property type="match status" value="1"/>
</dbReference>
<dbReference type="SUPFAM" id="SSF48065">
    <property type="entry name" value="DBL homology domain (DH-domain)"/>
    <property type="match status" value="1"/>
</dbReference>
<dbReference type="GO" id="GO:0030424">
    <property type="term" value="C:axon"/>
    <property type="evidence" value="ECO:0007669"/>
    <property type="project" value="UniProtKB-SubCell"/>
</dbReference>
<name>A0A7J5XW29_DISMA</name>
<dbReference type="PANTHER" id="PTHR23182:SF5">
    <property type="entry name" value="ACTIVE BREAKPOINT CLUSTER REGION-RELATED PROTEIN"/>
    <property type="match status" value="1"/>
</dbReference>
<evidence type="ECO:0000313" key="11">
    <source>
        <dbReference type="EMBL" id="KAF3841316.1"/>
    </source>
</evidence>
<dbReference type="PROSITE" id="PS50238">
    <property type="entry name" value="RHOGAP"/>
    <property type="match status" value="1"/>
</dbReference>
<feature type="domain" description="PH" evidence="7">
    <location>
        <begin position="533"/>
        <end position="691"/>
    </location>
</feature>
<dbReference type="InterPro" id="IPR035892">
    <property type="entry name" value="C2_domain_sf"/>
</dbReference>
<dbReference type="Gene3D" id="4.10.280.30">
    <property type="entry name" value="Bcr-Abl oncoprotein oligomerisation domain"/>
    <property type="match status" value="1"/>
</dbReference>
<evidence type="ECO:0000256" key="6">
    <source>
        <dbReference type="SAM" id="MobiDB-lite"/>
    </source>
</evidence>
<evidence type="ECO:0000259" key="8">
    <source>
        <dbReference type="PROSITE" id="PS50004"/>
    </source>
</evidence>
<keyword evidence="5" id="KW-0175">Coiled coil</keyword>
<dbReference type="Gene3D" id="1.10.555.10">
    <property type="entry name" value="Rho GTPase activation protein"/>
    <property type="match status" value="2"/>
</dbReference>
<dbReference type="SUPFAM" id="SSF48350">
    <property type="entry name" value="GTPase activation domain, GAP"/>
    <property type="match status" value="1"/>
</dbReference>
<dbReference type="InterPro" id="IPR035899">
    <property type="entry name" value="DBL_dom_sf"/>
</dbReference>
<feature type="coiled-coil region" evidence="5">
    <location>
        <begin position="25"/>
        <end position="55"/>
    </location>
</feature>
<dbReference type="InterPro" id="IPR000008">
    <property type="entry name" value="C2_dom"/>
</dbReference>
<evidence type="ECO:0000256" key="5">
    <source>
        <dbReference type="SAM" id="Coils"/>
    </source>
</evidence>
<evidence type="ECO:0000259" key="9">
    <source>
        <dbReference type="PROSITE" id="PS50010"/>
    </source>
</evidence>
<dbReference type="GO" id="GO:0043197">
    <property type="term" value="C:dendritic spine"/>
    <property type="evidence" value="ECO:0007669"/>
    <property type="project" value="UniProtKB-SubCell"/>
</dbReference>
<dbReference type="AlphaFoldDB" id="A0A7J5XW29"/>
<feature type="region of interest" description="Disordered" evidence="6">
    <location>
        <begin position="1118"/>
        <end position="1145"/>
    </location>
</feature>
<dbReference type="InterPro" id="IPR000219">
    <property type="entry name" value="DH_dom"/>
</dbReference>
<keyword evidence="4" id="KW-0344">Guanine-nucleotide releasing factor</keyword>
<dbReference type="PANTHER" id="PTHR23182">
    <property type="entry name" value="BREAKPOINT CLUSTER REGION PROTEIN BCR"/>
    <property type="match status" value="1"/>
</dbReference>
<gene>
    <name evidence="11" type="ORF">F7725_007178</name>
</gene>
<dbReference type="GO" id="GO:0007165">
    <property type="term" value="P:signal transduction"/>
    <property type="evidence" value="ECO:0007669"/>
    <property type="project" value="InterPro"/>
</dbReference>
<keyword evidence="3" id="KW-0343">GTPase activation</keyword>
<feature type="compositionally biased region" description="Basic and acidic residues" evidence="6">
    <location>
        <begin position="250"/>
        <end position="265"/>
    </location>
</feature>
<proteinExistence type="predicted"/>
<dbReference type="Pfam" id="PF00168">
    <property type="entry name" value="C2"/>
    <property type="match status" value="1"/>
</dbReference>
<accession>A0A7J5XW29</accession>
<dbReference type="InterPro" id="IPR001849">
    <property type="entry name" value="PH_domain"/>
</dbReference>
<comment type="subcellular location">
    <subcellularLocation>
        <location evidence="1">Cell projection</location>
        <location evidence="1">Axon</location>
    </subcellularLocation>
    <subcellularLocation>
        <location evidence="2">Cell projection</location>
        <location evidence="2">Dendritic spine</location>
    </subcellularLocation>
</comment>
<dbReference type="InterPro" id="IPR011993">
    <property type="entry name" value="PH-like_dom_sf"/>
</dbReference>
<dbReference type="Proteomes" id="UP000518266">
    <property type="component" value="Unassembled WGS sequence"/>
</dbReference>
<evidence type="ECO:0000259" key="7">
    <source>
        <dbReference type="PROSITE" id="PS50003"/>
    </source>
</evidence>
<feature type="domain" description="C2" evidence="8">
    <location>
        <begin position="682"/>
        <end position="818"/>
    </location>
</feature>
<evidence type="ECO:0000256" key="3">
    <source>
        <dbReference type="ARBA" id="ARBA00022468"/>
    </source>
</evidence>
<dbReference type="GO" id="GO:0005096">
    <property type="term" value="F:GTPase activator activity"/>
    <property type="evidence" value="ECO:0007669"/>
    <property type="project" value="UniProtKB-KW"/>
</dbReference>
<feature type="compositionally biased region" description="Basic and acidic residues" evidence="6">
    <location>
        <begin position="218"/>
        <end position="229"/>
    </location>
</feature>